<evidence type="ECO:0000313" key="3">
    <source>
        <dbReference type="EMBL" id="SFP71035.1"/>
    </source>
</evidence>
<dbReference type="Gene3D" id="2.60.40.420">
    <property type="entry name" value="Cupredoxins - blue copper proteins"/>
    <property type="match status" value="1"/>
</dbReference>
<dbReference type="STRING" id="112413.SAMN05421854_106347"/>
<dbReference type="Pfam" id="PF07731">
    <property type="entry name" value="Cu-oxidase_2"/>
    <property type="match status" value="1"/>
</dbReference>
<evidence type="ECO:0000313" key="4">
    <source>
        <dbReference type="Proteomes" id="UP000199137"/>
    </source>
</evidence>
<gene>
    <name evidence="3" type="ORF">SAMN05421854_106347</name>
</gene>
<feature type="domain" description="Plastocyanin-like" evidence="2">
    <location>
        <begin position="9"/>
        <end position="44"/>
    </location>
</feature>
<name>A0A1I5SJW1_9PSEU</name>
<dbReference type="InterPro" id="IPR011706">
    <property type="entry name" value="Cu-oxidase_C"/>
</dbReference>
<protein>
    <submittedName>
        <fullName evidence="3">Multicopper oxidase</fullName>
    </submittedName>
</protein>
<reference evidence="3 4" key="1">
    <citation type="submission" date="2016-10" db="EMBL/GenBank/DDBJ databases">
        <authorList>
            <person name="de Groot N.N."/>
        </authorList>
    </citation>
    <scope>NUCLEOTIDE SEQUENCE [LARGE SCALE GENOMIC DNA]</scope>
    <source>
        <strain evidence="3 4">DSM 44637</strain>
    </source>
</reference>
<dbReference type="EMBL" id="FOWC01000006">
    <property type="protein sequence ID" value="SFP71035.1"/>
    <property type="molecule type" value="Genomic_DNA"/>
</dbReference>
<keyword evidence="1" id="KW-0479">Metal-binding</keyword>
<evidence type="ECO:0000256" key="1">
    <source>
        <dbReference type="ARBA" id="ARBA00022723"/>
    </source>
</evidence>
<dbReference type="GO" id="GO:0005507">
    <property type="term" value="F:copper ion binding"/>
    <property type="evidence" value="ECO:0007669"/>
    <property type="project" value="InterPro"/>
</dbReference>
<dbReference type="InterPro" id="IPR008972">
    <property type="entry name" value="Cupredoxin"/>
</dbReference>
<evidence type="ECO:0000259" key="2">
    <source>
        <dbReference type="Pfam" id="PF07731"/>
    </source>
</evidence>
<sequence>MPPQVEAKLIMRFADHADAKVPYMYHCHLLWHEDEGMMGQFVVVAPGQERSTIDGNPDHEH</sequence>
<dbReference type="SUPFAM" id="SSF49503">
    <property type="entry name" value="Cupredoxins"/>
    <property type="match status" value="1"/>
</dbReference>
<dbReference type="GO" id="GO:0016491">
    <property type="term" value="F:oxidoreductase activity"/>
    <property type="evidence" value="ECO:0007669"/>
    <property type="project" value="InterPro"/>
</dbReference>
<dbReference type="PROSITE" id="PS00080">
    <property type="entry name" value="MULTICOPPER_OXIDASE2"/>
    <property type="match status" value="1"/>
</dbReference>
<dbReference type="AlphaFoldDB" id="A0A1I5SJW1"/>
<proteinExistence type="predicted"/>
<dbReference type="Proteomes" id="UP000199137">
    <property type="component" value="Unassembled WGS sequence"/>
</dbReference>
<accession>A0A1I5SJW1</accession>
<organism evidence="3 4">
    <name type="scientific">Amycolatopsis rubida</name>
    <dbReference type="NCBI Taxonomy" id="112413"/>
    <lineage>
        <taxon>Bacteria</taxon>
        <taxon>Bacillati</taxon>
        <taxon>Actinomycetota</taxon>
        <taxon>Actinomycetes</taxon>
        <taxon>Pseudonocardiales</taxon>
        <taxon>Pseudonocardiaceae</taxon>
        <taxon>Amycolatopsis</taxon>
    </lineage>
</organism>
<dbReference type="InterPro" id="IPR002355">
    <property type="entry name" value="Cu_oxidase_Cu_BS"/>
</dbReference>